<dbReference type="GO" id="GO:0046872">
    <property type="term" value="F:metal ion binding"/>
    <property type="evidence" value="ECO:0007669"/>
    <property type="project" value="UniProtKB-KW"/>
</dbReference>
<dbReference type="EMBL" id="CP086136">
    <property type="protein sequence ID" value="UEM11279.1"/>
    <property type="molecule type" value="Genomic_DNA"/>
</dbReference>
<dbReference type="RefSeq" id="WP_208088569.1">
    <property type="nucleotide sequence ID" value="NZ_CP086136.1"/>
</dbReference>
<keyword evidence="5" id="KW-0378">Hydrolase</keyword>
<dbReference type="PANTHER" id="PTHR12147:SF56">
    <property type="entry name" value="AMINOPEPTIDASE YDR415C-RELATED"/>
    <property type="match status" value="1"/>
</dbReference>
<evidence type="ECO:0000256" key="1">
    <source>
        <dbReference type="ARBA" id="ARBA00022438"/>
    </source>
</evidence>
<dbReference type="InterPro" id="IPR045175">
    <property type="entry name" value="M28_fam"/>
</dbReference>
<evidence type="ECO:0000256" key="4">
    <source>
        <dbReference type="ARBA" id="ARBA00022729"/>
    </source>
</evidence>
<reference evidence="10 11" key="2">
    <citation type="journal article" date="2022" name="Int. J. Syst. Evol. Microbiol.">
        <title>Strains of Bradyrhizobium barranii sp. nov. associated with legumes native to Canada are symbionts of soybeans and belong to different subspecies (subsp. barranii subsp. nov. and subsp. apii subsp. nov.) and symbiovars (sv. glycinearum and sv. septentrionale).</title>
        <authorList>
            <person name="Bromfield E.S.P."/>
            <person name="Cloutier S."/>
            <person name="Wasai-Hara S."/>
            <person name="Minamisawa K."/>
        </authorList>
    </citation>
    <scope>NUCLEOTIDE SEQUENCE [LARGE SCALE GENOMIC DNA]</scope>
    <source>
        <strain evidence="10 11">144S4</strain>
    </source>
</reference>
<evidence type="ECO:0000313" key="11">
    <source>
        <dbReference type="Proteomes" id="UP000664702"/>
    </source>
</evidence>
<keyword evidence="6" id="KW-0862">Zinc</keyword>
<organism evidence="9">
    <name type="scientific">Bradyrhizobium barranii subsp. barranii</name>
    <dbReference type="NCBI Taxonomy" id="2823807"/>
    <lineage>
        <taxon>Bacteria</taxon>
        <taxon>Pseudomonadati</taxon>
        <taxon>Pseudomonadota</taxon>
        <taxon>Alphaproteobacteria</taxon>
        <taxon>Hyphomicrobiales</taxon>
        <taxon>Nitrobacteraceae</taxon>
        <taxon>Bradyrhizobium</taxon>
        <taxon>Bradyrhizobium barranii</taxon>
    </lineage>
</organism>
<feature type="signal peptide" evidence="7">
    <location>
        <begin position="1"/>
        <end position="26"/>
    </location>
</feature>
<evidence type="ECO:0000256" key="7">
    <source>
        <dbReference type="SAM" id="SignalP"/>
    </source>
</evidence>
<keyword evidence="4 7" id="KW-0732">Signal</keyword>
<evidence type="ECO:0000259" key="8">
    <source>
        <dbReference type="Pfam" id="PF04389"/>
    </source>
</evidence>
<feature type="chain" id="PRO_5037988581" evidence="7">
    <location>
        <begin position="27"/>
        <end position="428"/>
    </location>
</feature>
<feature type="domain" description="Peptidase M28" evidence="8">
    <location>
        <begin position="200"/>
        <end position="412"/>
    </location>
</feature>
<dbReference type="GO" id="GO:0008235">
    <property type="term" value="F:metalloexopeptidase activity"/>
    <property type="evidence" value="ECO:0007669"/>
    <property type="project" value="InterPro"/>
</dbReference>
<name>A0A939S8Q0_9BRAD</name>
<dbReference type="PANTHER" id="PTHR12147">
    <property type="entry name" value="METALLOPEPTIDASE M28 FAMILY MEMBER"/>
    <property type="match status" value="1"/>
</dbReference>
<evidence type="ECO:0000256" key="3">
    <source>
        <dbReference type="ARBA" id="ARBA00022723"/>
    </source>
</evidence>
<gene>
    <name evidence="10" type="ORF">J4G43_043065</name>
    <name evidence="9" type="ORF">J4G43_44870</name>
</gene>
<proteinExistence type="predicted"/>
<dbReference type="GO" id="GO:0006508">
    <property type="term" value="P:proteolysis"/>
    <property type="evidence" value="ECO:0007669"/>
    <property type="project" value="UniProtKB-KW"/>
</dbReference>
<reference evidence="9" key="1">
    <citation type="submission" date="2021-03" db="EMBL/GenBank/DDBJ databases">
        <title>Whole Genome Sequence of Bradyrhizobium sp. Strain 144S4.</title>
        <authorList>
            <person name="Bromfield E.S.P."/>
            <person name="Cloutier S."/>
        </authorList>
    </citation>
    <scope>NUCLEOTIDE SEQUENCE [LARGE SCALE GENOMIC DNA]</scope>
    <source>
        <strain evidence="9">144S4</strain>
    </source>
</reference>
<dbReference type="SUPFAM" id="SSF53187">
    <property type="entry name" value="Zn-dependent exopeptidases"/>
    <property type="match status" value="1"/>
</dbReference>
<dbReference type="Proteomes" id="UP000664702">
    <property type="component" value="Chromosome"/>
</dbReference>
<keyword evidence="2" id="KW-0645">Protease</keyword>
<keyword evidence="1" id="KW-0031">Aminopeptidase</keyword>
<evidence type="ECO:0000313" key="10">
    <source>
        <dbReference type="EMBL" id="UEM11279.1"/>
    </source>
</evidence>
<dbReference type="Pfam" id="PF04389">
    <property type="entry name" value="Peptidase_M28"/>
    <property type="match status" value="1"/>
</dbReference>
<dbReference type="AlphaFoldDB" id="A0A939S8Q0"/>
<protein>
    <submittedName>
        <fullName evidence="9">M20/M25/M40 family metallo-hydrolase</fullName>
    </submittedName>
</protein>
<sequence>MKRMSFSKTILTALATLLVGSPCTYAQSSRLWVVTGDNVAAAVQQSLASRQSVADDLVAPTFQVINGMSVADIAEKDLDRFSNWMRSACPRCGGFTVHASREAALKEVDNPAYKPGFRYLAPLPETLDQQSTVSRALDRVKGDKILSTITMLQGFGTRHFETSKGQEAAEFVRREWQSMGQERPDFTVALFSHGWVQNSVIGTIRGASRPEEVVVIGAHIDSINRKNKENPKENAPGADDDASGVAVVTEALRVLMEMGFKPQRTITFMAYSAEEVGLRGSAEIADRYAAESKEGQEVIAVLQFDMIGFNADRGPRDIYLVDDYTSPELNGFLTKLLKEYNHSGAHAITHGETKGCYACSDHVSWMRNGIRAAWPFEAPLEGSNPYIHTSEDVVSKLDATKAARFAKLAIEFLIETAKGVDGRESYRN</sequence>
<evidence type="ECO:0000313" key="9">
    <source>
        <dbReference type="EMBL" id="MBO1867743.1"/>
    </source>
</evidence>
<accession>A0A939S8Q0</accession>
<evidence type="ECO:0000256" key="2">
    <source>
        <dbReference type="ARBA" id="ARBA00022670"/>
    </source>
</evidence>
<dbReference type="InterPro" id="IPR007484">
    <property type="entry name" value="Peptidase_M28"/>
</dbReference>
<dbReference type="KEGG" id="bban:J4G43_043065"/>
<keyword evidence="3" id="KW-0479">Metal-binding</keyword>
<evidence type="ECO:0000256" key="6">
    <source>
        <dbReference type="ARBA" id="ARBA00022833"/>
    </source>
</evidence>
<dbReference type="Gene3D" id="3.40.630.10">
    <property type="entry name" value="Zn peptidases"/>
    <property type="match status" value="1"/>
</dbReference>
<dbReference type="GO" id="GO:0004177">
    <property type="term" value="F:aminopeptidase activity"/>
    <property type="evidence" value="ECO:0007669"/>
    <property type="project" value="UniProtKB-KW"/>
</dbReference>
<evidence type="ECO:0000256" key="5">
    <source>
        <dbReference type="ARBA" id="ARBA00022801"/>
    </source>
</evidence>
<dbReference type="EMBL" id="JAGEMI010000001">
    <property type="protein sequence ID" value="MBO1867743.1"/>
    <property type="molecule type" value="Genomic_DNA"/>
</dbReference>